<feature type="transmembrane region" description="Helical" evidence="4">
    <location>
        <begin position="213"/>
        <end position="233"/>
    </location>
</feature>
<keyword evidence="1" id="KW-0479">Metal-binding</keyword>
<dbReference type="PANTHER" id="PTHR43432">
    <property type="entry name" value="SLR0285 PROTEIN"/>
    <property type="match status" value="1"/>
</dbReference>
<dbReference type="EMBL" id="PFMD01000013">
    <property type="protein sequence ID" value="PIY97121.1"/>
    <property type="molecule type" value="Genomic_DNA"/>
</dbReference>
<keyword evidence="4" id="KW-0472">Membrane</keyword>
<protein>
    <submittedName>
        <fullName evidence="6">Radical SAM protein</fullName>
    </submittedName>
</protein>
<dbReference type="SFLD" id="SFLDS00029">
    <property type="entry name" value="Radical_SAM"/>
    <property type="match status" value="1"/>
</dbReference>
<proteinExistence type="predicted"/>
<organism evidence="6 7">
    <name type="scientific">Candidatus Kerfeldbacteria bacterium CG_4_10_14_0_8_um_filter_42_10</name>
    <dbReference type="NCBI Taxonomy" id="2014248"/>
    <lineage>
        <taxon>Bacteria</taxon>
        <taxon>Candidatus Kerfeldiibacteriota</taxon>
    </lineage>
</organism>
<dbReference type="Proteomes" id="UP000230779">
    <property type="component" value="Unassembled WGS sequence"/>
</dbReference>
<gene>
    <name evidence="6" type="ORF">COY66_01170</name>
</gene>
<dbReference type="Pfam" id="PF04055">
    <property type="entry name" value="Radical_SAM"/>
    <property type="match status" value="1"/>
</dbReference>
<sequence length="368" mass="42460">MEYQTYSAKKILNVHKHPDGGWFWVKYSAYPYLGCYFGCEYCYERDEKYLPYKGHPEQFNRLVKVKENAPALLEKELKKVAPDLIAVGDWQPAEKKYRLSRKMLEICYQHKFPVFILEKSPLILEDLDLLKKINKKTGAVTGFSIITTKDDQTRRIFEPKAPATKARFLAMKKIAQAGILTGTSFMPILPFIYDDEDNLEAVVKATKLAGGSYVLAGGLTLWGGVQPHFFGVLKKNFPDLLPKYQKLFASEKEFGNYWLKISGQVRKLCQKHGLSYYIPRPVKHYPAKLLLNKEVAAKFYQRARDIQESGENRYKEWAYRKAAWAIDDLNESLADIYKKGWLVGLQKIEGIGNRLAHEIEKEIRKLAS</sequence>
<dbReference type="InterPro" id="IPR040086">
    <property type="entry name" value="MJ0683-like"/>
</dbReference>
<dbReference type="SFLD" id="SFLDG01084">
    <property type="entry name" value="Uncharacterised_Radical_SAM_Su"/>
    <property type="match status" value="1"/>
</dbReference>
<evidence type="ECO:0000256" key="4">
    <source>
        <dbReference type="SAM" id="Phobius"/>
    </source>
</evidence>
<evidence type="ECO:0000256" key="2">
    <source>
        <dbReference type="ARBA" id="ARBA00023004"/>
    </source>
</evidence>
<dbReference type="GO" id="GO:0051536">
    <property type="term" value="F:iron-sulfur cluster binding"/>
    <property type="evidence" value="ECO:0007669"/>
    <property type="project" value="UniProtKB-KW"/>
</dbReference>
<accession>A0A2M7RKX3</accession>
<comment type="caution">
    <text evidence="6">The sequence shown here is derived from an EMBL/GenBank/DDBJ whole genome shotgun (WGS) entry which is preliminary data.</text>
</comment>
<dbReference type="GO" id="GO:0046872">
    <property type="term" value="F:metal ion binding"/>
    <property type="evidence" value="ECO:0007669"/>
    <property type="project" value="UniProtKB-KW"/>
</dbReference>
<evidence type="ECO:0000256" key="3">
    <source>
        <dbReference type="ARBA" id="ARBA00023014"/>
    </source>
</evidence>
<keyword evidence="2" id="KW-0408">Iron</keyword>
<name>A0A2M7RKX3_9BACT</name>
<evidence type="ECO:0000313" key="6">
    <source>
        <dbReference type="EMBL" id="PIY97121.1"/>
    </source>
</evidence>
<dbReference type="GO" id="GO:0003824">
    <property type="term" value="F:catalytic activity"/>
    <property type="evidence" value="ECO:0007669"/>
    <property type="project" value="InterPro"/>
</dbReference>
<dbReference type="InterPro" id="IPR007197">
    <property type="entry name" value="rSAM"/>
</dbReference>
<keyword evidence="3" id="KW-0411">Iron-sulfur</keyword>
<feature type="domain" description="Radical SAM core" evidence="5">
    <location>
        <begin position="32"/>
        <end position="196"/>
    </location>
</feature>
<dbReference type="PANTHER" id="PTHR43432:SF5">
    <property type="entry name" value="ELP3_MIAA_NIFB-LIKE RADICAL SAM CORE DOMAIN-CONTAINING PROTEIN"/>
    <property type="match status" value="1"/>
</dbReference>
<evidence type="ECO:0000259" key="5">
    <source>
        <dbReference type="Pfam" id="PF04055"/>
    </source>
</evidence>
<dbReference type="AlphaFoldDB" id="A0A2M7RKX3"/>
<keyword evidence="4" id="KW-0812">Transmembrane</keyword>
<dbReference type="Gene3D" id="3.80.30.30">
    <property type="match status" value="1"/>
</dbReference>
<dbReference type="SUPFAM" id="SSF47802">
    <property type="entry name" value="DNA polymerase beta, N-terminal domain-like"/>
    <property type="match status" value="1"/>
</dbReference>
<keyword evidence="4" id="KW-1133">Transmembrane helix</keyword>
<dbReference type="InterPro" id="IPR027421">
    <property type="entry name" value="DNA_pol_lamdba_lyase_dom_sf"/>
</dbReference>
<evidence type="ECO:0000256" key="1">
    <source>
        <dbReference type="ARBA" id="ARBA00022723"/>
    </source>
</evidence>
<dbReference type="Gene3D" id="1.10.150.110">
    <property type="entry name" value="DNA polymerase beta, N-terminal domain-like"/>
    <property type="match status" value="1"/>
</dbReference>
<evidence type="ECO:0000313" key="7">
    <source>
        <dbReference type="Proteomes" id="UP000230779"/>
    </source>
</evidence>
<feature type="transmembrane region" description="Helical" evidence="4">
    <location>
        <begin position="174"/>
        <end position="193"/>
    </location>
</feature>
<reference evidence="6 7" key="1">
    <citation type="submission" date="2017-09" db="EMBL/GenBank/DDBJ databases">
        <title>Depth-based differentiation of microbial function through sediment-hosted aquifers and enrichment of novel symbionts in the deep terrestrial subsurface.</title>
        <authorList>
            <person name="Probst A.J."/>
            <person name="Ladd B."/>
            <person name="Jarett J.K."/>
            <person name="Geller-Mcgrath D.E."/>
            <person name="Sieber C.M."/>
            <person name="Emerson J.B."/>
            <person name="Anantharaman K."/>
            <person name="Thomas B.C."/>
            <person name="Malmstrom R."/>
            <person name="Stieglmeier M."/>
            <person name="Klingl A."/>
            <person name="Woyke T."/>
            <person name="Ryan C.M."/>
            <person name="Banfield J.F."/>
        </authorList>
    </citation>
    <scope>NUCLEOTIDE SEQUENCE [LARGE SCALE GENOMIC DNA]</scope>
    <source>
        <strain evidence="6">CG_4_10_14_0_8_um_filter_42_10</strain>
    </source>
</reference>